<comment type="catalytic activity">
    <reaction evidence="1">
        <text>ATP + protein L-histidine = ADP + protein N-phospho-L-histidine.</text>
        <dbReference type="EC" id="2.7.13.3"/>
    </reaction>
</comment>
<feature type="domain" description="Histidine kinase" evidence="16">
    <location>
        <begin position="272"/>
        <end position="488"/>
    </location>
</feature>
<dbReference type="CDD" id="cd00082">
    <property type="entry name" value="HisKA"/>
    <property type="match status" value="1"/>
</dbReference>
<dbReference type="InterPro" id="IPR036890">
    <property type="entry name" value="HATPase_C_sf"/>
</dbReference>
<keyword evidence="8 15" id="KW-0812">Transmembrane</keyword>
<keyword evidence="13" id="KW-0902">Two-component regulatory system</keyword>
<dbReference type="SMART" id="SM00304">
    <property type="entry name" value="HAMP"/>
    <property type="match status" value="1"/>
</dbReference>
<dbReference type="FunFam" id="1.10.287.130:FF:000001">
    <property type="entry name" value="Two-component sensor histidine kinase"/>
    <property type="match status" value="1"/>
</dbReference>
<feature type="domain" description="HAMP" evidence="17">
    <location>
        <begin position="210"/>
        <end position="264"/>
    </location>
</feature>
<dbReference type="Pfam" id="PF02518">
    <property type="entry name" value="HATPase_c"/>
    <property type="match status" value="1"/>
</dbReference>
<dbReference type="SMART" id="SM00387">
    <property type="entry name" value="HATPase_c"/>
    <property type="match status" value="1"/>
</dbReference>
<feature type="transmembrane region" description="Helical" evidence="15">
    <location>
        <begin position="20"/>
        <end position="41"/>
    </location>
</feature>
<evidence type="ECO:0000256" key="11">
    <source>
        <dbReference type="ARBA" id="ARBA00022840"/>
    </source>
</evidence>
<dbReference type="RefSeq" id="WP_036069624.1">
    <property type="nucleotide sequence ID" value="NZ_JAARQJ010000002.1"/>
</dbReference>
<organism evidence="18 19">
    <name type="scientific">Listeria rocourtiae</name>
    <dbReference type="NCBI Taxonomy" id="647910"/>
    <lineage>
        <taxon>Bacteria</taxon>
        <taxon>Bacillati</taxon>
        <taxon>Bacillota</taxon>
        <taxon>Bacilli</taxon>
        <taxon>Bacillales</taxon>
        <taxon>Listeriaceae</taxon>
        <taxon>Listeria</taxon>
    </lineage>
</organism>
<keyword evidence="6" id="KW-0597">Phosphoprotein</keyword>
<keyword evidence="9" id="KW-0547">Nucleotide-binding</keyword>
<protein>
    <recommendedName>
        <fullName evidence="4">Signal transduction histidine-protein kinase ArlS</fullName>
        <ecNumber evidence="3">2.7.13.3</ecNumber>
    </recommendedName>
</protein>
<proteinExistence type="predicted"/>
<evidence type="ECO:0000256" key="12">
    <source>
        <dbReference type="ARBA" id="ARBA00022989"/>
    </source>
</evidence>
<dbReference type="Gene3D" id="3.30.565.10">
    <property type="entry name" value="Histidine kinase-like ATPase, C-terminal domain"/>
    <property type="match status" value="1"/>
</dbReference>
<dbReference type="InterPro" id="IPR003594">
    <property type="entry name" value="HATPase_dom"/>
</dbReference>
<evidence type="ECO:0000256" key="6">
    <source>
        <dbReference type="ARBA" id="ARBA00022553"/>
    </source>
</evidence>
<dbReference type="SMART" id="SM00388">
    <property type="entry name" value="HisKA"/>
    <property type="match status" value="1"/>
</dbReference>
<dbReference type="SUPFAM" id="SSF158472">
    <property type="entry name" value="HAMP domain-like"/>
    <property type="match status" value="1"/>
</dbReference>
<dbReference type="FunFam" id="3.30.565.10:FF:000006">
    <property type="entry name" value="Sensor histidine kinase WalK"/>
    <property type="match status" value="1"/>
</dbReference>
<dbReference type="InterPro" id="IPR003661">
    <property type="entry name" value="HisK_dim/P_dom"/>
</dbReference>
<comment type="subcellular location">
    <subcellularLocation>
        <location evidence="2">Cell membrane</location>
        <topology evidence="2">Multi-pass membrane protein</topology>
    </subcellularLocation>
</comment>
<feature type="transmembrane region" description="Helical" evidence="15">
    <location>
        <begin position="186"/>
        <end position="209"/>
    </location>
</feature>
<dbReference type="PROSITE" id="PS50885">
    <property type="entry name" value="HAMP"/>
    <property type="match status" value="1"/>
</dbReference>
<evidence type="ECO:0000259" key="17">
    <source>
        <dbReference type="PROSITE" id="PS50885"/>
    </source>
</evidence>
<dbReference type="STRING" id="1265846.PROCOU_03969"/>
<keyword evidence="11" id="KW-0067">ATP-binding</keyword>
<reference evidence="18 19" key="1">
    <citation type="submission" date="2019-03" db="EMBL/GenBank/DDBJ databases">
        <title>Genomic Encyclopedia of Type Strains, Phase III (KMG-III): the genomes of soil and plant-associated and newly described type strains.</title>
        <authorList>
            <person name="Whitman W."/>
        </authorList>
    </citation>
    <scope>NUCLEOTIDE SEQUENCE [LARGE SCALE GENOMIC DNA]</scope>
    <source>
        <strain evidence="18 19">CECT 7972</strain>
    </source>
</reference>
<evidence type="ECO:0000313" key="18">
    <source>
        <dbReference type="EMBL" id="TDR54100.1"/>
    </source>
</evidence>
<dbReference type="GO" id="GO:0005524">
    <property type="term" value="F:ATP binding"/>
    <property type="evidence" value="ECO:0007669"/>
    <property type="project" value="UniProtKB-KW"/>
</dbReference>
<keyword evidence="12 15" id="KW-1133">Transmembrane helix</keyword>
<evidence type="ECO:0000256" key="10">
    <source>
        <dbReference type="ARBA" id="ARBA00022777"/>
    </source>
</evidence>
<dbReference type="InterPro" id="IPR004358">
    <property type="entry name" value="Sig_transdc_His_kin-like_C"/>
</dbReference>
<dbReference type="Gene3D" id="6.10.340.10">
    <property type="match status" value="1"/>
</dbReference>
<keyword evidence="19" id="KW-1185">Reference proteome</keyword>
<evidence type="ECO:0000259" key="16">
    <source>
        <dbReference type="PROSITE" id="PS50109"/>
    </source>
</evidence>
<evidence type="ECO:0000256" key="8">
    <source>
        <dbReference type="ARBA" id="ARBA00022692"/>
    </source>
</evidence>
<evidence type="ECO:0000256" key="7">
    <source>
        <dbReference type="ARBA" id="ARBA00022679"/>
    </source>
</evidence>
<dbReference type="InterPro" id="IPR041610">
    <property type="entry name" value="ArlS_N"/>
</dbReference>
<evidence type="ECO:0000256" key="1">
    <source>
        <dbReference type="ARBA" id="ARBA00000085"/>
    </source>
</evidence>
<dbReference type="Pfam" id="PF00672">
    <property type="entry name" value="HAMP"/>
    <property type="match status" value="1"/>
</dbReference>
<evidence type="ECO:0000313" key="19">
    <source>
        <dbReference type="Proteomes" id="UP000295558"/>
    </source>
</evidence>
<dbReference type="CDD" id="cd06225">
    <property type="entry name" value="HAMP"/>
    <property type="match status" value="1"/>
</dbReference>
<dbReference type="GO" id="GO:0000155">
    <property type="term" value="F:phosphorelay sensor kinase activity"/>
    <property type="evidence" value="ECO:0007669"/>
    <property type="project" value="InterPro"/>
</dbReference>
<dbReference type="InterPro" id="IPR005467">
    <property type="entry name" value="His_kinase_dom"/>
</dbReference>
<dbReference type="Pfam" id="PF00512">
    <property type="entry name" value="HisKA"/>
    <property type="match status" value="1"/>
</dbReference>
<dbReference type="SUPFAM" id="SSF55874">
    <property type="entry name" value="ATPase domain of HSP90 chaperone/DNA topoisomerase II/histidine kinase"/>
    <property type="match status" value="1"/>
</dbReference>
<evidence type="ECO:0000256" key="4">
    <source>
        <dbReference type="ARBA" id="ARBA00015735"/>
    </source>
</evidence>
<evidence type="ECO:0000256" key="2">
    <source>
        <dbReference type="ARBA" id="ARBA00004651"/>
    </source>
</evidence>
<dbReference type="PANTHER" id="PTHR45528:SF12">
    <property type="entry name" value="SENSOR HISTIDINE KINASE ARSS"/>
    <property type="match status" value="1"/>
</dbReference>
<dbReference type="AlphaFoldDB" id="A0A4R6ZNL9"/>
<dbReference type="InterPro" id="IPR050398">
    <property type="entry name" value="HssS/ArlS-like"/>
</dbReference>
<accession>A0A4R6ZNL9</accession>
<keyword evidence="10" id="KW-0418">Kinase</keyword>
<dbReference type="PRINTS" id="PR00344">
    <property type="entry name" value="BCTRLSENSOR"/>
</dbReference>
<dbReference type="Proteomes" id="UP000295558">
    <property type="component" value="Unassembled WGS sequence"/>
</dbReference>
<gene>
    <name evidence="18" type="ORF">DFP96_103199</name>
</gene>
<evidence type="ECO:0000256" key="5">
    <source>
        <dbReference type="ARBA" id="ARBA00022475"/>
    </source>
</evidence>
<keyword evidence="14 15" id="KW-0472">Membrane</keyword>
<dbReference type="PROSITE" id="PS50109">
    <property type="entry name" value="HIS_KIN"/>
    <property type="match status" value="1"/>
</dbReference>
<sequence length="497" mass="55822">MTTPNTFSLKSRSLKFKWTFGASAAIFLTFFLFSFAIYQGIGSMLLDEKDSTVKSAALAASVAISNAGLTNSASDITNTNIGPVVTQNLELRSRLEDQVLVFYDKDGKLIEQYTAGRYNDNAYAKYDYSSYLVKQPTGTISKPTVQGQQMVMYEMPITSSEDNATIIGYIQVVNPMTSYNSMMGKLLATMFLLGAVALFISGMLGYLLAQNFLNPLTKMAKTMNDIRNNGFQKRIEPTVITKDEIGELTLVFNDMMTQIERSFEQQKQFVEDASHELRTPVQIMEGHLKLLNRWGKSDPDVLDESLNASLTELERMKKLVQEMLDLSRAEQISQTKELQLVCVNDVLEQVRRNFEVMHEDFAFTLTEDNKNLHAMIQHNHLEQILIIIADNAVKYSGDGKQVDMHIYKEANQIKVSIKDYGVGISPDEIDKIFNRFYRVDKARSREVGGNGLGLAIAKELVSGYLGTIQAESEDSVSTTITISLPLIEQKDEPKKDE</sequence>
<evidence type="ECO:0000256" key="13">
    <source>
        <dbReference type="ARBA" id="ARBA00023012"/>
    </source>
</evidence>
<evidence type="ECO:0000256" key="9">
    <source>
        <dbReference type="ARBA" id="ARBA00022741"/>
    </source>
</evidence>
<name>A0A4R6ZNL9_9LIST</name>
<dbReference type="EC" id="2.7.13.3" evidence="3"/>
<keyword evidence="7" id="KW-0808">Transferase</keyword>
<dbReference type="Gene3D" id="1.10.287.130">
    <property type="match status" value="1"/>
</dbReference>
<dbReference type="Pfam" id="PF18719">
    <property type="entry name" value="ArlS_N"/>
    <property type="match status" value="1"/>
</dbReference>
<dbReference type="GO" id="GO:0005886">
    <property type="term" value="C:plasma membrane"/>
    <property type="evidence" value="ECO:0007669"/>
    <property type="project" value="UniProtKB-SubCell"/>
</dbReference>
<dbReference type="InterPro" id="IPR003660">
    <property type="entry name" value="HAMP_dom"/>
</dbReference>
<evidence type="ECO:0000256" key="3">
    <source>
        <dbReference type="ARBA" id="ARBA00012438"/>
    </source>
</evidence>
<dbReference type="PANTHER" id="PTHR45528">
    <property type="entry name" value="SENSOR HISTIDINE KINASE CPXA"/>
    <property type="match status" value="1"/>
</dbReference>
<dbReference type="EMBL" id="SNZK01000003">
    <property type="protein sequence ID" value="TDR54100.1"/>
    <property type="molecule type" value="Genomic_DNA"/>
</dbReference>
<dbReference type="InterPro" id="IPR036097">
    <property type="entry name" value="HisK_dim/P_sf"/>
</dbReference>
<comment type="caution">
    <text evidence="18">The sequence shown here is derived from an EMBL/GenBank/DDBJ whole genome shotgun (WGS) entry which is preliminary data.</text>
</comment>
<dbReference type="SUPFAM" id="SSF47384">
    <property type="entry name" value="Homodimeric domain of signal transducing histidine kinase"/>
    <property type="match status" value="1"/>
</dbReference>
<keyword evidence="5" id="KW-1003">Cell membrane</keyword>
<dbReference type="OrthoDB" id="9786919at2"/>
<evidence type="ECO:0000256" key="15">
    <source>
        <dbReference type="SAM" id="Phobius"/>
    </source>
</evidence>
<evidence type="ECO:0000256" key="14">
    <source>
        <dbReference type="ARBA" id="ARBA00023136"/>
    </source>
</evidence>